<sequence>MLTKTAPLLVVAAILFDGGLCDCYCDDFRYFSWNFGFSLNISLNGSTTLYMDIFYIYFYHCQETEILWEIVKPNGEYEVYTVANYSDYRHGRRESITERGLSFGGFCDYDCYVGLTITPTDLRYNGAQITGIVRLPECFNTSNTTNTTTLGIQGILKAPTDVSVEAVGVDSINVSWSAPFTLEGVPILHYSVYITSQGVSEQRNTTETHITLERPCASTTYQISAWNEVGEGNATRNAYPNIMKAAIKATSELSKTVMCFSCTFLADSTADGCAVTMENNKHVFVFNVTRTNNSDDNLVLLECFSVPEGGEYSVSVHEIHNGVHVCTQVNNITVWITESSSLIHSRVKPVSGWICAFCVFTNGSTAKGCAITLFSDQITFNYTIPRHSTYDIALQECFKVQQSGSYHVLVSDILMDGSEGYNTLELPDVTIALASATDNTAKQEDGTPTVAGLSAVLCLTSMGLIIAVLLASILFLKRRSKTWRKNNVCTDSECTTDQQQPAAVTTAPLYENTQLVQPPSSSVTDGGDNMYEHVELRPITGQEKEIAVAPNAAYGTVRR</sequence>
<feature type="domain" description="Fibronectin type-III" evidence="3">
    <location>
        <begin position="158"/>
        <end position="246"/>
    </location>
</feature>
<dbReference type="Pfam" id="PF00041">
    <property type="entry name" value="fn3"/>
    <property type="match status" value="1"/>
</dbReference>
<dbReference type="InterPro" id="IPR013783">
    <property type="entry name" value="Ig-like_fold"/>
</dbReference>
<keyword evidence="1" id="KW-0472">Membrane</keyword>
<evidence type="ECO:0000313" key="4">
    <source>
        <dbReference type="EMBL" id="CAI8026698.1"/>
    </source>
</evidence>
<dbReference type="AlphaFoldDB" id="A0AA35SAZ9"/>
<feature type="transmembrane region" description="Helical" evidence="1">
    <location>
        <begin position="450"/>
        <end position="476"/>
    </location>
</feature>
<reference evidence="4" key="1">
    <citation type="submission" date="2023-03" db="EMBL/GenBank/DDBJ databases">
        <authorList>
            <person name="Steffen K."/>
            <person name="Cardenas P."/>
        </authorList>
    </citation>
    <scope>NUCLEOTIDE SEQUENCE</scope>
</reference>
<gene>
    <name evidence="4" type="ORF">GBAR_LOCUS15312</name>
</gene>
<feature type="chain" id="PRO_5041260925" description="Fibronectin type-III domain-containing protein" evidence="2">
    <location>
        <begin position="22"/>
        <end position="559"/>
    </location>
</feature>
<dbReference type="SUPFAM" id="SSF49265">
    <property type="entry name" value="Fibronectin type III"/>
    <property type="match status" value="1"/>
</dbReference>
<evidence type="ECO:0000256" key="1">
    <source>
        <dbReference type="SAM" id="Phobius"/>
    </source>
</evidence>
<name>A0AA35SAZ9_GEOBA</name>
<organism evidence="4 5">
    <name type="scientific">Geodia barretti</name>
    <name type="common">Barrett's horny sponge</name>
    <dbReference type="NCBI Taxonomy" id="519541"/>
    <lineage>
        <taxon>Eukaryota</taxon>
        <taxon>Metazoa</taxon>
        <taxon>Porifera</taxon>
        <taxon>Demospongiae</taxon>
        <taxon>Heteroscleromorpha</taxon>
        <taxon>Tetractinellida</taxon>
        <taxon>Astrophorina</taxon>
        <taxon>Geodiidae</taxon>
        <taxon>Geodia</taxon>
    </lineage>
</organism>
<keyword evidence="2" id="KW-0732">Signal</keyword>
<dbReference type="EMBL" id="CASHTH010002227">
    <property type="protein sequence ID" value="CAI8026698.1"/>
    <property type="molecule type" value="Genomic_DNA"/>
</dbReference>
<proteinExistence type="predicted"/>
<dbReference type="InterPro" id="IPR036116">
    <property type="entry name" value="FN3_sf"/>
</dbReference>
<dbReference type="PROSITE" id="PS50853">
    <property type="entry name" value="FN3"/>
    <property type="match status" value="1"/>
</dbReference>
<keyword evidence="1" id="KW-0812">Transmembrane</keyword>
<comment type="caution">
    <text evidence="4">The sequence shown here is derived from an EMBL/GenBank/DDBJ whole genome shotgun (WGS) entry which is preliminary data.</text>
</comment>
<evidence type="ECO:0000259" key="3">
    <source>
        <dbReference type="PROSITE" id="PS50853"/>
    </source>
</evidence>
<evidence type="ECO:0000256" key="2">
    <source>
        <dbReference type="SAM" id="SignalP"/>
    </source>
</evidence>
<accession>A0AA35SAZ9</accession>
<dbReference type="CDD" id="cd00063">
    <property type="entry name" value="FN3"/>
    <property type="match status" value="1"/>
</dbReference>
<dbReference type="SMART" id="SM00060">
    <property type="entry name" value="FN3"/>
    <property type="match status" value="1"/>
</dbReference>
<keyword evidence="5" id="KW-1185">Reference proteome</keyword>
<feature type="signal peptide" evidence="2">
    <location>
        <begin position="1"/>
        <end position="21"/>
    </location>
</feature>
<dbReference type="Gene3D" id="2.60.40.10">
    <property type="entry name" value="Immunoglobulins"/>
    <property type="match status" value="1"/>
</dbReference>
<dbReference type="Proteomes" id="UP001174909">
    <property type="component" value="Unassembled WGS sequence"/>
</dbReference>
<protein>
    <recommendedName>
        <fullName evidence="3">Fibronectin type-III domain-containing protein</fullName>
    </recommendedName>
</protein>
<evidence type="ECO:0000313" key="5">
    <source>
        <dbReference type="Proteomes" id="UP001174909"/>
    </source>
</evidence>
<dbReference type="InterPro" id="IPR003961">
    <property type="entry name" value="FN3_dom"/>
</dbReference>
<keyword evidence="1" id="KW-1133">Transmembrane helix</keyword>